<feature type="transmembrane region" description="Helical" evidence="18">
    <location>
        <begin position="785"/>
        <end position="806"/>
    </location>
</feature>
<dbReference type="Proteomes" id="UP000504633">
    <property type="component" value="Unplaced"/>
</dbReference>
<feature type="transmembrane region" description="Helical" evidence="18">
    <location>
        <begin position="818"/>
        <end position="838"/>
    </location>
</feature>
<feature type="region of interest" description="Disordered" evidence="17">
    <location>
        <begin position="1287"/>
        <end position="1310"/>
    </location>
</feature>
<feature type="transmembrane region" description="Helical" evidence="18">
    <location>
        <begin position="937"/>
        <end position="957"/>
    </location>
</feature>
<evidence type="ECO:0000256" key="3">
    <source>
        <dbReference type="ARBA" id="ARBA00022475"/>
    </source>
</evidence>
<feature type="region of interest" description="Disordered" evidence="17">
    <location>
        <begin position="1190"/>
        <end position="1210"/>
    </location>
</feature>
<evidence type="ECO:0000256" key="10">
    <source>
        <dbReference type="ARBA" id="ARBA00023157"/>
    </source>
</evidence>
<dbReference type="PANTHER" id="PTHR32546">
    <property type="entry name" value="G-PROTEIN COUPLED RECEPTOR 158-RELATED"/>
    <property type="match status" value="1"/>
</dbReference>
<dbReference type="OrthoDB" id="2129233at2759"/>
<feature type="compositionally biased region" description="Low complexity" evidence="17">
    <location>
        <begin position="1193"/>
        <end position="1205"/>
    </location>
</feature>
<dbReference type="PRINTS" id="PR00248">
    <property type="entry name" value="GPCRMGR"/>
</dbReference>
<evidence type="ECO:0000256" key="13">
    <source>
        <dbReference type="ARBA" id="ARBA00023224"/>
    </source>
</evidence>
<keyword evidence="11" id="KW-0675">Receptor</keyword>
<keyword evidence="15" id="KW-0966">Cell projection</keyword>
<keyword evidence="9 18" id="KW-0472">Membrane</keyword>
<gene>
    <name evidence="21" type="primary">LOC111603810</name>
</gene>
<evidence type="ECO:0000256" key="8">
    <source>
        <dbReference type="ARBA" id="ARBA00023040"/>
    </source>
</evidence>
<feature type="compositionally biased region" description="Polar residues" evidence="17">
    <location>
        <begin position="1411"/>
        <end position="1441"/>
    </location>
</feature>
<feature type="transmembrane region" description="Helical" evidence="18">
    <location>
        <begin position="850"/>
        <end position="869"/>
    </location>
</feature>
<dbReference type="GO" id="GO:0004930">
    <property type="term" value="F:G protein-coupled receptor activity"/>
    <property type="evidence" value="ECO:0007669"/>
    <property type="project" value="UniProtKB-KW"/>
</dbReference>
<evidence type="ECO:0000256" key="14">
    <source>
        <dbReference type="ARBA" id="ARBA00023257"/>
    </source>
</evidence>
<dbReference type="Pfam" id="PF22572">
    <property type="entry name" value="GPR158_179_EC"/>
    <property type="match status" value="1"/>
</dbReference>
<accession>A0A6J2SYP0</accession>
<keyword evidence="5" id="KW-0732">Signal</keyword>
<evidence type="ECO:0000256" key="9">
    <source>
        <dbReference type="ARBA" id="ARBA00023136"/>
    </source>
</evidence>
<evidence type="ECO:0000256" key="17">
    <source>
        <dbReference type="SAM" id="MobiDB-lite"/>
    </source>
</evidence>
<reference evidence="21" key="1">
    <citation type="submission" date="2025-08" db="UniProtKB">
        <authorList>
            <consortium name="RefSeq"/>
        </authorList>
    </citation>
    <scope>IDENTIFICATION</scope>
    <source>
        <strain evidence="21">15085-1641.00</strain>
        <tissue evidence="21">Whole body</tissue>
    </source>
</reference>
<feature type="region of interest" description="Disordered" evidence="17">
    <location>
        <begin position="51"/>
        <end position="70"/>
    </location>
</feature>
<evidence type="ECO:0000256" key="16">
    <source>
        <dbReference type="ARBA" id="ARBA00034104"/>
    </source>
</evidence>
<dbReference type="GeneID" id="111603810"/>
<dbReference type="GO" id="GO:0043005">
    <property type="term" value="C:neuron projection"/>
    <property type="evidence" value="ECO:0007669"/>
    <property type="project" value="UniProtKB-SubCell"/>
</dbReference>
<evidence type="ECO:0000256" key="4">
    <source>
        <dbReference type="ARBA" id="ARBA00022692"/>
    </source>
</evidence>
<dbReference type="GO" id="GO:0045211">
    <property type="term" value="C:postsynaptic membrane"/>
    <property type="evidence" value="ECO:0007669"/>
    <property type="project" value="UniProtKB-SubCell"/>
</dbReference>
<evidence type="ECO:0000313" key="21">
    <source>
        <dbReference type="RefSeq" id="XP_030081312.1"/>
    </source>
</evidence>
<keyword evidence="14" id="KW-0628">Postsynaptic cell membrane</keyword>
<dbReference type="PROSITE" id="PS50259">
    <property type="entry name" value="G_PROTEIN_RECEP_F3_4"/>
    <property type="match status" value="1"/>
</dbReference>
<feature type="compositionally biased region" description="Basic and acidic residues" evidence="17">
    <location>
        <begin position="1448"/>
        <end position="1469"/>
    </location>
</feature>
<keyword evidence="13" id="KW-0807">Transducer</keyword>
<keyword evidence="6 18" id="KW-1133">Transmembrane helix</keyword>
<dbReference type="CDD" id="cd12913">
    <property type="entry name" value="PDC1_MCP_like"/>
    <property type="match status" value="1"/>
</dbReference>
<keyword evidence="10" id="KW-1015">Disulfide bond</keyword>
<evidence type="ECO:0000256" key="6">
    <source>
        <dbReference type="ARBA" id="ARBA00022989"/>
    </source>
</evidence>
<dbReference type="InterPro" id="IPR017978">
    <property type="entry name" value="GPCR_3_C"/>
</dbReference>
<evidence type="ECO:0000256" key="11">
    <source>
        <dbReference type="ARBA" id="ARBA00023170"/>
    </source>
</evidence>
<feature type="transmembrane region" description="Helical" evidence="18">
    <location>
        <begin position="999"/>
        <end position="1020"/>
    </location>
</feature>
<evidence type="ECO:0000256" key="1">
    <source>
        <dbReference type="ARBA" id="ARBA00004487"/>
    </source>
</evidence>
<dbReference type="InterPro" id="IPR043458">
    <property type="entry name" value="GPR158/179"/>
</dbReference>
<dbReference type="RefSeq" id="XP_030081312.1">
    <property type="nucleotide sequence ID" value="XM_030225452.1"/>
</dbReference>
<dbReference type="InterPro" id="IPR000337">
    <property type="entry name" value="GPCR_3"/>
</dbReference>
<evidence type="ECO:0000256" key="7">
    <source>
        <dbReference type="ARBA" id="ARBA00023018"/>
    </source>
</evidence>
<feature type="transmembrane region" description="Helical" evidence="18">
    <location>
        <begin position="969"/>
        <end position="993"/>
    </location>
</feature>
<feature type="transmembrane region" description="Helical" evidence="18">
    <location>
        <begin position="890"/>
        <end position="911"/>
    </location>
</feature>
<dbReference type="OMA" id="SCTQAQA"/>
<keyword evidence="8" id="KW-0297">G-protein coupled receptor</keyword>
<evidence type="ECO:0000256" key="5">
    <source>
        <dbReference type="ARBA" id="ARBA00022729"/>
    </source>
</evidence>
<dbReference type="Pfam" id="PF00003">
    <property type="entry name" value="7tm_3"/>
    <property type="match status" value="1"/>
</dbReference>
<protein>
    <submittedName>
        <fullName evidence="21">Uncharacterized protein LOC111603810</fullName>
    </submittedName>
</protein>
<comment type="similarity">
    <text evidence="2">Belongs to the G-protein coupled receptor 3 family.</text>
</comment>
<evidence type="ECO:0000256" key="12">
    <source>
        <dbReference type="ARBA" id="ARBA00023180"/>
    </source>
</evidence>
<feature type="compositionally biased region" description="Polar residues" evidence="17">
    <location>
        <begin position="1347"/>
        <end position="1364"/>
    </location>
</feature>
<feature type="region of interest" description="Disordered" evidence="17">
    <location>
        <begin position="290"/>
        <end position="326"/>
    </location>
</feature>
<feature type="region of interest" description="Disordered" evidence="17">
    <location>
        <begin position="1395"/>
        <end position="1469"/>
    </location>
</feature>
<sequence>MSTLASSTGDGFNIRHGRSRAHMLYGSSINSTRLTLVSDAATLHAAVPLAKPTAPTMPPTQQPDGGGAPVTHKIRKLHKKKINESIRKSVDKSLGVVRAVKNHRSLAEAEHLQGRPTDVDDADDTAALSEIMQLADEIDLENSLESAYQSAIAVDSRTPLATEPTTNIVQPALATLRSTGAGPKGSISIAAAAAAAGRQFVRANSDDANYEDSAENDELSTTEMATFAPRQPAVNGPKSWQLQQTRVLGRTRLLPVNQSNSRPFASAAVGLNVNSPMGRGTMDYQLEVSESRNADNDESGDGDGDDEDEAREDATVAAPDSDNSSAYAIAEWPETETEVRSQAITSQQDREGMVVKQINFNFESESESGSESEAEVDSMSVLDTSEVTMDDGYPPEVLIDDKTKPLVIDDVEGDSVDSNQITADVINARDSKIDLVSKFLQYIEQQHLMGSNCVAGTSLNLGEGVVDRYAQDRFRVEAEVAVNRANMLTRIFKTTAHSVQEDVNLLHASVLSMVEFDDDIFAAGNCFDWNEHPAQPGLFCPFAYRLPPPNLGAILAKDLAMEYHYLGNTSEWFFLARKNAERVIARNEQYLKSFHLYSNRTEELIEDDTLAVKYEDGRWSKPYYDCGGGNIWMLTYTVPFFGYENGSYHFKGTSGIDIDLRRVDIDQCPQRHTPGTKRPLNIFAGTDKCKQRTTMCEAIMGLGFRRGSYKCLCRKGFYFPDVVSLHKFFNGSLLEEEYEKLMLGKNSTYNSNNEYECLPCAEGCDSCEDASPCIAALNWPMRSSILALACIVIGLLPPAAWFTFRYQQVKVVRAASPALLRVIALGAFFIYCTNIVMYPNPNLYTCTARIWLREIGFSLTYGALMLKTWRISVIFRVRSAKAVKITDAALLKRLGIICGAIGTCLLVRTLVSPPDVVVGRTADDLKAFLCKTDWWDYTFTSMEVLFLAWGVRLCIMVRKAPSEFNESRFISMAIYNEFLLTCFLNVSMLFLQSPANPDLLYIIFFCHTQLTVTLLLALIFGSKVYIVLRSGKSHQENIGMGAKASGAKFNFRPQVRTFAHPSSVTTSTVPAAGTTSAETKLSDQEALEEIRQLSMQLQRIQDMAPPKGVAVMTISSLLDGLKTPGGMMMVAAAGTHASSGHATATARQAALPLLTLNAEMQKYNQQLQQNNNANGRAASAAARGSIPTMVLETPPSSATPTPTTAYEERATNTELSGDDFREQLLRRSADGHIICSRCLDASKEHYYCCPPRNACEELGSPQQEGSLSFANIKLDCMCSQSEDLDQAQRRRPAVRTAATNTPPTSCKRGPRNLLEAEVSISYQICDNCRSKYRLSDKPAPAGRRRSGSCTQAAPQPLSSQTRSSELLDRAEVEVSIAVTQVARSNDDIALYKSSARPAGGADSDTEAVAQPTATAEATMSLGNVSNASNNSTSQTDKTSGSTGTGRPKRPDKLVLDLNDRSKYTKEVSV</sequence>
<evidence type="ECO:0000256" key="18">
    <source>
        <dbReference type="SAM" id="Phobius"/>
    </source>
</evidence>
<evidence type="ECO:0000313" key="20">
    <source>
        <dbReference type="Proteomes" id="UP000504633"/>
    </source>
</evidence>
<dbReference type="KEGG" id="dhe:111603810"/>
<proteinExistence type="inferred from homology"/>
<feature type="domain" description="G-protein coupled receptors family 3 profile" evidence="19">
    <location>
        <begin position="781"/>
        <end position="1028"/>
    </location>
</feature>
<dbReference type="Gene3D" id="3.30.450.20">
    <property type="entry name" value="PAS domain"/>
    <property type="match status" value="1"/>
</dbReference>
<evidence type="ECO:0000256" key="15">
    <source>
        <dbReference type="ARBA" id="ARBA00023273"/>
    </source>
</evidence>
<keyword evidence="4 18" id="KW-0812">Transmembrane</keyword>
<organism evidence="20 21">
    <name type="scientific">Drosophila hydei</name>
    <name type="common">Fruit fly</name>
    <dbReference type="NCBI Taxonomy" id="7224"/>
    <lineage>
        <taxon>Eukaryota</taxon>
        <taxon>Metazoa</taxon>
        <taxon>Ecdysozoa</taxon>
        <taxon>Arthropoda</taxon>
        <taxon>Hexapoda</taxon>
        <taxon>Insecta</taxon>
        <taxon>Pterygota</taxon>
        <taxon>Neoptera</taxon>
        <taxon>Endopterygota</taxon>
        <taxon>Diptera</taxon>
        <taxon>Brachycera</taxon>
        <taxon>Muscomorpha</taxon>
        <taxon>Ephydroidea</taxon>
        <taxon>Drosophilidae</taxon>
        <taxon>Drosophila</taxon>
    </lineage>
</organism>
<dbReference type="InterPro" id="IPR054714">
    <property type="entry name" value="GPR158_179_extracellular"/>
</dbReference>
<feature type="region of interest" description="Disordered" evidence="17">
    <location>
        <begin position="1336"/>
        <end position="1365"/>
    </location>
</feature>
<dbReference type="PANTHER" id="PTHR32546:SF29">
    <property type="entry name" value="G-PROTEIN COUPLED RECEPTORS FAMILY 3 PROFILE DOMAIN-CONTAINING PROTEIN"/>
    <property type="match status" value="1"/>
</dbReference>
<dbReference type="CDD" id="cd15293">
    <property type="entry name" value="7tmC_GPR158-like"/>
    <property type="match status" value="1"/>
</dbReference>
<keyword evidence="7" id="KW-0770">Synapse</keyword>
<comment type="subcellular location">
    <subcellularLocation>
        <location evidence="1">Cell projection</location>
        <location evidence="1">Neuron projection</location>
    </subcellularLocation>
    <subcellularLocation>
        <location evidence="16">Postsynaptic cell membrane</location>
        <topology evidence="16">Multi-pass membrane protein</topology>
    </subcellularLocation>
</comment>
<evidence type="ECO:0000259" key="19">
    <source>
        <dbReference type="PROSITE" id="PS50259"/>
    </source>
</evidence>
<keyword evidence="3" id="KW-1003">Cell membrane</keyword>
<keyword evidence="12" id="KW-0325">Glycoprotein</keyword>
<keyword evidence="20" id="KW-1185">Reference proteome</keyword>
<name>A0A6J2SYP0_DROHY</name>
<evidence type="ECO:0000256" key="2">
    <source>
        <dbReference type="ARBA" id="ARBA00007242"/>
    </source>
</evidence>
<feature type="compositionally biased region" description="Acidic residues" evidence="17">
    <location>
        <begin position="296"/>
        <end position="311"/>
    </location>
</feature>